<organism evidence="1 2">
    <name type="scientific">Rhabditophanes sp. KR3021</name>
    <dbReference type="NCBI Taxonomy" id="114890"/>
    <lineage>
        <taxon>Eukaryota</taxon>
        <taxon>Metazoa</taxon>
        <taxon>Ecdysozoa</taxon>
        <taxon>Nematoda</taxon>
        <taxon>Chromadorea</taxon>
        <taxon>Rhabditida</taxon>
        <taxon>Tylenchina</taxon>
        <taxon>Panagrolaimomorpha</taxon>
        <taxon>Strongyloidoidea</taxon>
        <taxon>Alloionematidae</taxon>
        <taxon>Rhabditophanes</taxon>
    </lineage>
</organism>
<evidence type="ECO:0000313" key="1">
    <source>
        <dbReference type="Proteomes" id="UP000095286"/>
    </source>
</evidence>
<name>A0AC35U2F0_9BILA</name>
<evidence type="ECO:0000313" key="2">
    <source>
        <dbReference type="WBParaSite" id="RSKR_0000678800.1"/>
    </source>
</evidence>
<proteinExistence type="predicted"/>
<protein>
    <submittedName>
        <fullName evidence="2">Histone domain-containing protein</fullName>
    </submittedName>
</protein>
<sequence>MPPGAVVMQHHKIPKDNWIINPKALFQRLICKLAKIYKANLRFPYTTILALQGAVEAYLVGLFGDTNLCANHGNRVTIVVKDIQLARRTCRKR</sequence>
<accession>A0AC35U2F0</accession>
<dbReference type="Proteomes" id="UP000095286">
    <property type="component" value="Unplaced"/>
</dbReference>
<reference evidence="2" key="1">
    <citation type="submission" date="2016-11" db="UniProtKB">
        <authorList>
            <consortium name="WormBaseParasite"/>
        </authorList>
    </citation>
    <scope>IDENTIFICATION</scope>
    <source>
        <strain evidence="2">KR3021</strain>
    </source>
</reference>
<dbReference type="WBParaSite" id="RSKR_0000678800.1">
    <property type="protein sequence ID" value="RSKR_0000678800.1"/>
    <property type="gene ID" value="RSKR_0000678800"/>
</dbReference>